<dbReference type="SUPFAM" id="SSF48452">
    <property type="entry name" value="TPR-like"/>
    <property type="match status" value="1"/>
</dbReference>
<dbReference type="Proteomes" id="UP000315540">
    <property type="component" value="Unassembled WGS sequence"/>
</dbReference>
<dbReference type="PROSITE" id="PS50005">
    <property type="entry name" value="TPR"/>
    <property type="match status" value="1"/>
</dbReference>
<feature type="transmembrane region" description="Helical" evidence="4">
    <location>
        <begin position="349"/>
        <end position="367"/>
    </location>
</feature>
<dbReference type="InterPro" id="IPR011990">
    <property type="entry name" value="TPR-like_helical_dom_sf"/>
</dbReference>
<feature type="transmembrane region" description="Helical" evidence="4">
    <location>
        <begin position="374"/>
        <end position="393"/>
    </location>
</feature>
<reference evidence="5 6" key="1">
    <citation type="submission" date="2019-06" db="EMBL/GenBank/DDBJ databases">
        <authorList>
            <person name="Meng X."/>
        </authorList>
    </citation>
    <scope>NUCLEOTIDE SEQUENCE [LARGE SCALE GENOMIC DNA]</scope>
    <source>
        <strain evidence="5 6">M625</strain>
    </source>
</reference>
<dbReference type="GO" id="GO:0035269">
    <property type="term" value="P:protein O-linked glycosylation via mannose"/>
    <property type="evidence" value="ECO:0007669"/>
    <property type="project" value="TreeGrafter"/>
</dbReference>
<feature type="transmembrane region" description="Helical" evidence="4">
    <location>
        <begin position="223"/>
        <end position="245"/>
    </location>
</feature>
<keyword evidence="2 3" id="KW-0802">TPR repeat</keyword>
<feature type="transmembrane region" description="Helical" evidence="4">
    <location>
        <begin position="147"/>
        <end position="166"/>
    </location>
</feature>
<sequence>MIKFLKEDYARVLDHISSYKILITILVITLIVFSPVFYGSEFLSYDDNWYIYENENVINFSWNALVNICSTPHDGQYSPLGEIYNAILYLCFGKNATAFKVVSLLVHILNISLLFIILKKVFKDKLLISVVTLFFAIHPMQAESVGWLSVMYRNTVFFMFLGYFFYQKYLENNFEIYRLLPVVVCYVLACLFKEQAILFPIGIFLLNMNKFDYKWNKRIVFEMLFWGLITFVFGLITIQMTKISGPNIVSRDVGLIRKIEMLCKTIFDYSYNFLFPFKLSFSYPYPSSKENISLFLVFATIVFLGLGIFYAFKNKIFRFGFIWLFGFLSLSFAFSVFHLRNTYMADRYTYIAIIGYSIILYSFLVYLKKLTQSYNLYVVVILMFSISFAVTTFTRIQVFKNNISVWSNAAEVNPGNQYAYYNLGITYGNKKEMNLAETYFSKAIKVNPLFKEAYKNRAIAARETKNEELLMSDLKSMIRFEPKTSYYRIKLIELLYKQKKYSDVIVAANALSKIDTTQASLNSCIGRSYFYLKDYNNSIPFLTKTIKNDKNTGHYLYLRSICYYQTKNLKGALSDIARAQKLGYQIDKHYLDLIIGEVKKKSKSK</sequence>
<dbReference type="Gene3D" id="1.25.40.10">
    <property type="entry name" value="Tetratricopeptide repeat domain"/>
    <property type="match status" value="2"/>
</dbReference>
<evidence type="ECO:0000313" key="6">
    <source>
        <dbReference type="Proteomes" id="UP000315540"/>
    </source>
</evidence>
<dbReference type="Pfam" id="PF00515">
    <property type="entry name" value="TPR_1"/>
    <property type="match status" value="1"/>
</dbReference>
<keyword evidence="1" id="KW-0677">Repeat</keyword>
<name>A0A504J0Y8_9FLAO</name>
<evidence type="ECO:0000313" key="5">
    <source>
        <dbReference type="EMBL" id="TPN81648.1"/>
    </source>
</evidence>
<comment type="caution">
    <text evidence="5">The sequence shown here is derived from an EMBL/GenBank/DDBJ whole genome shotgun (WGS) entry which is preliminary data.</text>
</comment>
<dbReference type="AlphaFoldDB" id="A0A504J0Y8"/>
<accession>A0A504J0Y8</accession>
<dbReference type="GO" id="GO:0000030">
    <property type="term" value="F:mannosyltransferase activity"/>
    <property type="evidence" value="ECO:0007669"/>
    <property type="project" value="TreeGrafter"/>
</dbReference>
<keyword evidence="4" id="KW-0472">Membrane</keyword>
<evidence type="ECO:0000256" key="3">
    <source>
        <dbReference type="PROSITE-ProRule" id="PRU00339"/>
    </source>
</evidence>
<gene>
    <name evidence="5" type="ORF">FHK87_23900</name>
</gene>
<keyword evidence="4" id="KW-0812">Transmembrane</keyword>
<dbReference type="InterPro" id="IPR019734">
    <property type="entry name" value="TPR_rpt"/>
</dbReference>
<feature type="repeat" description="TPR" evidence="3">
    <location>
        <begin position="417"/>
        <end position="450"/>
    </location>
</feature>
<evidence type="ECO:0000256" key="4">
    <source>
        <dbReference type="SAM" id="Phobius"/>
    </source>
</evidence>
<dbReference type="PANTHER" id="PTHR44227:SF3">
    <property type="entry name" value="PROTEIN O-MANNOSYL-TRANSFERASE TMTC4"/>
    <property type="match status" value="1"/>
</dbReference>
<feature type="transmembrane region" description="Helical" evidence="4">
    <location>
        <begin position="292"/>
        <end position="312"/>
    </location>
</feature>
<dbReference type="InterPro" id="IPR052346">
    <property type="entry name" value="O-mannosyl-transferase_TMTC"/>
</dbReference>
<feature type="transmembrane region" description="Helical" evidence="4">
    <location>
        <begin position="319"/>
        <end position="337"/>
    </location>
</feature>
<feature type="transmembrane region" description="Helical" evidence="4">
    <location>
        <begin position="98"/>
        <end position="118"/>
    </location>
</feature>
<feature type="transmembrane region" description="Helical" evidence="4">
    <location>
        <begin position="21"/>
        <end position="40"/>
    </location>
</feature>
<dbReference type="GO" id="GO:0030968">
    <property type="term" value="P:endoplasmic reticulum unfolded protein response"/>
    <property type="evidence" value="ECO:0007669"/>
    <property type="project" value="TreeGrafter"/>
</dbReference>
<proteinExistence type="predicted"/>
<protein>
    <submittedName>
        <fullName evidence="5">Uncharacterized protein</fullName>
    </submittedName>
</protein>
<dbReference type="OrthoDB" id="1467539at2"/>
<dbReference type="PANTHER" id="PTHR44227">
    <property type="match status" value="1"/>
</dbReference>
<keyword evidence="4" id="KW-1133">Transmembrane helix</keyword>
<dbReference type="EMBL" id="VFWZ01000010">
    <property type="protein sequence ID" value="TPN81648.1"/>
    <property type="molecule type" value="Genomic_DNA"/>
</dbReference>
<evidence type="ECO:0000256" key="1">
    <source>
        <dbReference type="ARBA" id="ARBA00022737"/>
    </source>
</evidence>
<organism evidence="5 6">
    <name type="scientific">Aquimarina algicola</name>
    <dbReference type="NCBI Taxonomy" id="2589995"/>
    <lineage>
        <taxon>Bacteria</taxon>
        <taxon>Pseudomonadati</taxon>
        <taxon>Bacteroidota</taxon>
        <taxon>Flavobacteriia</taxon>
        <taxon>Flavobacteriales</taxon>
        <taxon>Flavobacteriaceae</taxon>
        <taxon>Aquimarina</taxon>
    </lineage>
</organism>
<keyword evidence="6" id="KW-1185">Reference proteome</keyword>
<feature type="transmembrane region" description="Helical" evidence="4">
    <location>
        <begin position="178"/>
        <end position="203"/>
    </location>
</feature>
<evidence type="ECO:0000256" key="2">
    <source>
        <dbReference type="ARBA" id="ARBA00022803"/>
    </source>
</evidence>
<dbReference type="RefSeq" id="WP_140597410.1">
    <property type="nucleotide sequence ID" value="NZ_VFWZ01000010.1"/>
</dbReference>
<dbReference type="SMART" id="SM00028">
    <property type="entry name" value="TPR"/>
    <property type="match status" value="3"/>
</dbReference>